<proteinExistence type="predicted"/>
<accession>A0AAV7JZP6</accession>
<name>A0AAV7JZP6_9METZ</name>
<dbReference type="AlphaFoldDB" id="A0AAV7JZP6"/>
<evidence type="ECO:0000313" key="2">
    <source>
        <dbReference type="Proteomes" id="UP001165289"/>
    </source>
</evidence>
<comment type="caution">
    <text evidence="1">The sequence shown here is derived from an EMBL/GenBank/DDBJ whole genome shotgun (WGS) entry which is preliminary data.</text>
</comment>
<evidence type="ECO:0000313" key="1">
    <source>
        <dbReference type="EMBL" id="KAI6654448.1"/>
    </source>
</evidence>
<dbReference type="EMBL" id="JAKMXF010000222">
    <property type="protein sequence ID" value="KAI6654448.1"/>
    <property type="molecule type" value="Genomic_DNA"/>
</dbReference>
<reference evidence="1 2" key="1">
    <citation type="journal article" date="2023" name="BMC Biol.">
        <title>The compact genome of the sponge Oopsacas minuta (Hexactinellida) is lacking key metazoan core genes.</title>
        <authorList>
            <person name="Santini S."/>
            <person name="Schenkelaars Q."/>
            <person name="Jourda C."/>
            <person name="Duchesne M."/>
            <person name="Belahbib H."/>
            <person name="Rocher C."/>
            <person name="Selva M."/>
            <person name="Riesgo A."/>
            <person name="Vervoort M."/>
            <person name="Leys S.P."/>
            <person name="Kodjabachian L."/>
            <person name="Le Bivic A."/>
            <person name="Borchiellini C."/>
            <person name="Claverie J.M."/>
            <person name="Renard E."/>
        </authorList>
    </citation>
    <scope>NUCLEOTIDE SEQUENCE [LARGE SCALE GENOMIC DNA]</scope>
    <source>
        <strain evidence="1">SPO-2</strain>
    </source>
</reference>
<keyword evidence="2" id="KW-1185">Reference proteome</keyword>
<gene>
    <name evidence="1" type="ORF">LOD99_844</name>
</gene>
<organism evidence="1 2">
    <name type="scientific">Oopsacas minuta</name>
    <dbReference type="NCBI Taxonomy" id="111878"/>
    <lineage>
        <taxon>Eukaryota</taxon>
        <taxon>Metazoa</taxon>
        <taxon>Porifera</taxon>
        <taxon>Hexactinellida</taxon>
        <taxon>Hexasterophora</taxon>
        <taxon>Lyssacinosida</taxon>
        <taxon>Leucopsacidae</taxon>
        <taxon>Oopsacas</taxon>
    </lineage>
</organism>
<sequence>MHRLQLASIQAAESITVINKMFGTMTSLWKLFYYSPKKAEALKVVQLNCYMQRQTADFSRLPLILKSIIKALEELKEEKADWCSRMLTQVDQLEIDHGIMITMSRSARSFVDVLVLDL</sequence>
<dbReference type="Proteomes" id="UP001165289">
    <property type="component" value="Unassembled WGS sequence"/>
</dbReference>
<protein>
    <submittedName>
        <fullName evidence="1">Uncharacterized protein</fullName>
    </submittedName>
</protein>